<comment type="caution">
    <text evidence="1">The sequence shown here is derived from an EMBL/GenBank/DDBJ whole genome shotgun (WGS) entry which is preliminary data.</text>
</comment>
<name>K1ZJD9_9BACT</name>
<protein>
    <submittedName>
        <fullName evidence="1">Uncharacterized protein</fullName>
    </submittedName>
</protein>
<sequence length="50" mass="6163">MVDAIRNRHRIAWFNKKFLFICVKKLNKWHTKSLHKTSHISIYWSESIYS</sequence>
<dbReference type="EMBL" id="AMFJ01028836">
    <property type="protein sequence ID" value="EKD44543.1"/>
    <property type="molecule type" value="Genomic_DNA"/>
</dbReference>
<gene>
    <name evidence="1" type="ORF">ACD_71C00105G0003</name>
</gene>
<evidence type="ECO:0000313" key="1">
    <source>
        <dbReference type="EMBL" id="EKD44543.1"/>
    </source>
</evidence>
<accession>K1ZJD9</accession>
<organism evidence="1">
    <name type="scientific">uncultured bacterium</name>
    <name type="common">gcode 4</name>
    <dbReference type="NCBI Taxonomy" id="1234023"/>
    <lineage>
        <taxon>Bacteria</taxon>
        <taxon>environmental samples</taxon>
    </lineage>
</organism>
<proteinExistence type="predicted"/>
<dbReference type="AlphaFoldDB" id="K1ZJD9"/>
<reference evidence="1" key="1">
    <citation type="journal article" date="2012" name="Science">
        <title>Fermentation, hydrogen, and sulfur metabolism in multiple uncultivated bacterial phyla.</title>
        <authorList>
            <person name="Wrighton K.C."/>
            <person name="Thomas B.C."/>
            <person name="Sharon I."/>
            <person name="Miller C.S."/>
            <person name="Castelle C.J."/>
            <person name="VerBerkmoes N.C."/>
            <person name="Wilkins M.J."/>
            <person name="Hettich R.L."/>
            <person name="Lipton M.S."/>
            <person name="Williams K.H."/>
            <person name="Long P.E."/>
            <person name="Banfield J.F."/>
        </authorList>
    </citation>
    <scope>NUCLEOTIDE SEQUENCE [LARGE SCALE GENOMIC DNA]</scope>
</reference>